<dbReference type="Proteomes" id="UP000245783">
    <property type="component" value="Unassembled WGS sequence"/>
</dbReference>
<dbReference type="AlphaFoldDB" id="A0A316W686"/>
<proteinExistence type="predicted"/>
<dbReference type="InParanoid" id="A0A316W686"/>
<dbReference type="EMBL" id="KZ819360">
    <property type="protein sequence ID" value="PWN44608.1"/>
    <property type="molecule type" value="Genomic_DNA"/>
</dbReference>
<evidence type="ECO:0000313" key="1">
    <source>
        <dbReference type="EMBL" id="PWN44608.1"/>
    </source>
</evidence>
<keyword evidence="2" id="KW-1185">Reference proteome</keyword>
<accession>A0A316W686</accession>
<gene>
    <name evidence="1" type="ORF">IE81DRAFT_12256</name>
</gene>
<organism evidence="1 2">
    <name type="scientific">Ceraceosorus guamensis</name>
    <dbReference type="NCBI Taxonomy" id="1522189"/>
    <lineage>
        <taxon>Eukaryota</taxon>
        <taxon>Fungi</taxon>
        <taxon>Dikarya</taxon>
        <taxon>Basidiomycota</taxon>
        <taxon>Ustilaginomycotina</taxon>
        <taxon>Exobasidiomycetes</taxon>
        <taxon>Ceraceosorales</taxon>
        <taxon>Ceraceosoraceae</taxon>
        <taxon>Ceraceosorus</taxon>
    </lineage>
</organism>
<reference evidence="1 2" key="1">
    <citation type="journal article" date="2018" name="Mol. Biol. Evol.">
        <title>Broad Genomic Sampling Reveals a Smut Pathogenic Ancestry of the Fungal Clade Ustilaginomycotina.</title>
        <authorList>
            <person name="Kijpornyongpan T."/>
            <person name="Mondo S.J."/>
            <person name="Barry K."/>
            <person name="Sandor L."/>
            <person name="Lee J."/>
            <person name="Lipzen A."/>
            <person name="Pangilinan J."/>
            <person name="LaButti K."/>
            <person name="Hainaut M."/>
            <person name="Henrissat B."/>
            <person name="Grigoriev I.V."/>
            <person name="Spatafora J.W."/>
            <person name="Aime M.C."/>
        </authorList>
    </citation>
    <scope>NUCLEOTIDE SEQUENCE [LARGE SCALE GENOMIC DNA]</scope>
    <source>
        <strain evidence="1 2">MCA 4658</strain>
    </source>
</reference>
<evidence type="ECO:0000313" key="2">
    <source>
        <dbReference type="Proteomes" id="UP000245783"/>
    </source>
</evidence>
<sequence>MRLVWSAGTCRRPPAAAASFNKLDAQLDLISRSPLGHFKTGYCAPRRAGRAESNMKESIATRPGPVSKFETILAAGI</sequence>
<dbReference type="GeneID" id="37032058"/>
<protein>
    <submittedName>
        <fullName evidence="1">Uncharacterized protein</fullName>
    </submittedName>
</protein>
<dbReference type="RefSeq" id="XP_025371768.1">
    <property type="nucleotide sequence ID" value="XM_025510188.1"/>
</dbReference>
<name>A0A316W686_9BASI</name>